<dbReference type="EMBL" id="JAPZBO010000003">
    <property type="protein sequence ID" value="KAJ5321320.1"/>
    <property type="molecule type" value="Genomic_DNA"/>
</dbReference>
<sequence length="63" mass="7220">MEPPPEGICYDTPELGIAAANAFARDHGYGLTTRCSKRTKKGILKTLRLCYDRGRQYDTRWQE</sequence>
<evidence type="ECO:0000313" key="2">
    <source>
        <dbReference type="Proteomes" id="UP001147746"/>
    </source>
</evidence>
<proteinExistence type="predicted"/>
<evidence type="ECO:0000313" key="1">
    <source>
        <dbReference type="EMBL" id="KAJ5321320.1"/>
    </source>
</evidence>
<reference evidence="1" key="2">
    <citation type="journal article" date="2023" name="IMA Fungus">
        <title>Comparative genomic study of the Penicillium genus elucidates a diverse pangenome and 15 lateral gene transfer events.</title>
        <authorList>
            <person name="Petersen C."/>
            <person name="Sorensen T."/>
            <person name="Nielsen M.R."/>
            <person name="Sondergaard T.E."/>
            <person name="Sorensen J.L."/>
            <person name="Fitzpatrick D.A."/>
            <person name="Frisvad J.C."/>
            <person name="Nielsen K.L."/>
        </authorList>
    </citation>
    <scope>NUCLEOTIDE SEQUENCE</scope>
    <source>
        <strain evidence="1">IBT 21472</strain>
    </source>
</reference>
<dbReference type="Proteomes" id="UP001147746">
    <property type="component" value="Unassembled WGS sequence"/>
</dbReference>
<name>A0A9W9Q0F5_9EURO</name>
<accession>A0A9W9Q0F5</accession>
<dbReference type="OrthoDB" id="4359445at2759"/>
<keyword evidence="2" id="KW-1185">Reference proteome</keyword>
<reference evidence="1" key="1">
    <citation type="submission" date="2022-12" db="EMBL/GenBank/DDBJ databases">
        <authorList>
            <person name="Petersen C."/>
        </authorList>
    </citation>
    <scope>NUCLEOTIDE SEQUENCE</scope>
    <source>
        <strain evidence="1">IBT 21472</strain>
    </source>
</reference>
<dbReference type="AlphaFoldDB" id="A0A9W9Q0F5"/>
<organism evidence="1 2">
    <name type="scientific">Penicillium atrosanguineum</name>
    <dbReference type="NCBI Taxonomy" id="1132637"/>
    <lineage>
        <taxon>Eukaryota</taxon>
        <taxon>Fungi</taxon>
        <taxon>Dikarya</taxon>
        <taxon>Ascomycota</taxon>
        <taxon>Pezizomycotina</taxon>
        <taxon>Eurotiomycetes</taxon>
        <taxon>Eurotiomycetidae</taxon>
        <taxon>Eurotiales</taxon>
        <taxon>Aspergillaceae</taxon>
        <taxon>Penicillium</taxon>
    </lineage>
</organism>
<comment type="caution">
    <text evidence="1">The sequence shown here is derived from an EMBL/GenBank/DDBJ whole genome shotgun (WGS) entry which is preliminary data.</text>
</comment>
<gene>
    <name evidence="1" type="ORF">N7476_004322</name>
</gene>
<protein>
    <submittedName>
        <fullName evidence="1">Uncharacterized protein</fullName>
    </submittedName>
</protein>